<dbReference type="SUPFAM" id="SSF50249">
    <property type="entry name" value="Nucleic acid-binding proteins"/>
    <property type="match status" value="1"/>
</dbReference>
<dbReference type="InterPro" id="IPR012340">
    <property type="entry name" value="NA-bd_OB-fold"/>
</dbReference>
<dbReference type="PANTHER" id="PTHR13356">
    <property type="entry name" value="OB FOLD NUCLEIC ACID BINDING PROTEIN-RELATED"/>
    <property type="match status" value="1"/>
</dbReference>
<sequence length="107" mass="12134">MKHGESEINCVCRVLEVSRKEIRTTEDGEKVVLNGIIADHSAKITFVSWEERAELAMDTVVQIENAYVKKWKGLAALYIGKNASVIEKDVDFPSRAELMKPKQRTIE</sequence>
<evidence type="ECO:0008006" key="3">
    <source>
        <dbReference type="Google" id="ProtNLM"/>
    </source>
</evidence>
<dbReference type="GO" id="GO:0010212">
    <property type="term" value="P:response to ionizing radiation"/>
    <property type="evidence" value="ECO:0007669"/>
    <property type="project" value="TreeGrafter"/>
</dbReference>
<proteinExistence type="predicted"/>
<reference evidence="2" key="1">
    <citation type="journal article" date="2014" name="Front. Microbiol.">
        <title>High frequency of phylogenetically diverse reductive dehalogenase-homologous genes in deep subseafloor sedimentary metagenomes.</title>
        <authorList>
            <person name="Kawai M."/>
            <person name="Futagami T."/>
            <person name="Toyoda A."/>
            <person name="Takaki Y."/>
            <person name="Nishi S."/>
            <person name="Hori S."/>
            <person name="Arai W."/>
            <person name="Tsubouchi T."/>
            <person name="Morono Y."/>
            <person name="Uchiyama I."/>
            <person name="Ito T."/>
            <person name="Fujiyama A."/>
            <person name="Inagaki F."/>
            <person name="Takami H."/>
        </authorList>
    </citation>
    <scope>NUCLEOTIDE SEQUENCE</scope>
    <source>
        <strain evidence="2">Expedition CK06-06</strain>
    </source>
</reference>
<dbReference type="CDD" id="cd04491">
    <property type="entry name" value="SoSSB_OBF"/>
    <property type="match status" value="1"/>
</dbReference>
<dbReference type="EMBL" id="BARU01038067">
    <property type="protein sequence ID" value="GAH80536.1"/>
    <property type="molecule type" value="Genomic_DNA"/>
</dbReference>
<dbReference type="AlphaFoldDB" id="X1IDS2"/>
<dbReference type="Gene3D" id="2.40.50.140">
    <property type="entry name" value="Nucleic acid-binding proteins"/>
    <property type="match status" value="1"/>
</dbReference>
<evidence type="ECO:0000256" key="1">
    <source>
        <dbReference type="ARBA" id="ARBA00023125"/>
    </source>
</evidence>
<gene>
    <name evidence="2" type="ORF">S03H2_59215</name>
</gene>
<evidence type="ECO:0000313" key="2">
    <source>
        <dbReference type="EMBL" id="GAH80536.1"/>
    </source>
</evidence>
<accession>X1IDS2</accession>
<dbReference type="PANTHER" id="PTHR13356:SF0">
    <property type="entry name" value="SOSS COMPLEX SUBUNIT B HOMOLOG"/>
    <property type="match status" value="1"/>
</dbReference>
<name>X1IDS2_9ZZZZ</name>
<organism evidence="2">
    <name type="scientific">marine sediment metagenome</name>
    <dbReference type="NCBI Taxonomy" id="412755"/>
    <lineage>
        <taxon>unclassified sequences</taxon>
        <taxon>metagenomes</taxon>
        <taxon>ecological metagenomes</taxon>
    </lineage>
</organism>
<dbReference type="GO" id="GO:0003677">
    <property type="term" value="F:DNA binding"/>
    <property type="evidence" value="ECO:0007669"/>
    <property type="project" value="UniProtKB-KW"/>
</dbReference>
<feature type="non-terminal residue" evidence="2">
    <location>
        <position position="107"/>
    </location>
</feature>
<dbReference type="GO" id="GO:0000724">
    <property type="term" value="P:double-strand break repair via homologous recombination"/>
    <property type="evidence" value="ECO:0007669"/>
    <property type="project" value="TreeGrafter"/>
</dbReference>
<keyword evidence="1" id="KW-0238">DNA-binding</keyword>
<dbReference type="InterPro" id="IPR051231">
    <property type="entry name" value="SOSS-B"/>
</dbReference>
<comment type="caution">
    <text evidence="2">The sequence shown here is derived from an EMBL/GenBank/DDBJ whole genome shotgun (WGS) entry which is preliminary data.</text>
</comment>
<protein>
    <recommendedName>
        <fullName evidence="3">OB domain-containing protein</fullName>
    </recommendedName>
</protein>